<accession>A0A0F9K5S1</accession>
<sequence length="64" mass="7810">ALWRPWRELPRLVKRFFNKELWFHCLVCGQLNHVDSVDGKDILCENCELEFQEFAKYSYERICS</sequence>
<comment type="caution">
    <text evidence="1">The sequence shown here is derived from an EMBL/GenBank/DDBJ whole genome shotgun (WGS) entry which is preliminary data.</text>
</comment>
<proteinExistence type="predicted"/>
<protein>
    <submittedName>
        <fullName evidence="1">Uncharacterized protein</fullName>
    </submittedName>
</protein>
<gene>
    <name evidence="1" type="ORF">LCGC14_1743050</name>
</gene>
<dbReference type="AlphaFoldDB" id="A0A0F9K5S1"/>
<feature type="non-terminal residue" evidence="1">
    <location>
        <position position="1"/>
    </location>
</feature>
<dbReference type="EMBL" id="LAZR01015970">
    <property type="protein sequence ID" value="KKM06538.1"/>
    <property type="molecule type" value="Genomic_DNA"/>
</dbReference>
<name>A0A0F9K5S1_9ZZZZ</name>
<evidence type="ECO:0000313" key="1">
    <source>
        <dbReference type="EMBL" id="KKM06538.1"/>
    </source>
</evidence>
<organism evidence="1">
    <name type="scientific">marine sediment metagenome</name>
    <dbReference type="NCBI Taxonomy" id="412755"/>
    <lineage>
        <taxon>unclassified sequences</taxon>
        <taxon>metagenomes</taxon>
        <taxon>ecological metagenomes</taxon>
    </lineage>
</organism>
<reference evidence="1" key="1">
    <citation type="journal article" date="2015" name="Nature">
        <title>Complex archaea that bridge the gap between prokaryotes and eukaryotes.</title>
        <authorList>
            <person name="Spang A."/>
            <person name="Saw J.H."/>
            <person name="Jorgensen S.L."/>
            <person name="Zaremba-Niedzwiedzka K."/>
            <person name="Martijn J."/>
            <person name="Lind A.E."/>
            <person name="van Eijk R."/>
            <person name="Schleper C."/>
            <person name="Guy L."/>
            <person name="Ettema T.J."/>
        </authorList>
    </citation>
    <scope>NUCLEOTIDE SEQUENCE</scope>
</reference>